<feature type="compositionally biased region" description="Low complexity" evidence="7">
    <location>
        <begin position="502"/>
        <end position="512"/>
    </location>
</feature>
<evidence type="ECO:0000256" key="7">
    <source>
        <dbReference type="SAM" id="MobiDB-lite"/>
    </source>
</evidence>
<dbReference type="InterPro" id="IPR011989">
    <property type="entry name" value="ARM-like"/>
</dbReference>
<evidence type="ECO:0000256" key="1">
    <source>
        <dbReference type="ARBA" id="ARBA00004123"/>
    </source>
</evidence>
<gene>
    <name evidence="10" type="ORF">Ctob_012868</name>
</gene>
<dbReference type="InterPro" id="IPR032682">
    <property type="entry name" value="Cnd1_C"/>
</dbReference>
<sequence>MTDFAIPGNPAELLSEQAGHWQVHEEASTTPWLLEQHAQRIANDAVAALCDDGAFSIAFSAINNFASLDSEAQAATVTLVVGIPMREGARRAACDLSAGMVAEKAHADKAAGAVANPAGKGKKRAGKAEAEIAFDWEAHREEAALRLQEVLDAHGKTPGLEQLWNHRPPEEKFIQRFHTAAFAILEQPGAHKVGATSLRDALWRLIALPALRYKQTDTVVSRLVEFVSESTQEAMIKHVAEFMKHLLDEFGDEGANRLVTSVLEELAALPDSQLADDKASSKNAQNVASFLTALAGHAPLLLSRNIELLQPLLDAHAYQLRAGCVRAHGQLLVQLARLRMCSASHAEAEEMRTQTPPAELLQVLLDRTTDTIASVRGAALDSLCSLCDFKVAQSTALAVLCATSVLPLEKYLEVAEKALERLLDKGSADVRKKALQLFGKLLDSNPYLCRSFNVTQLQAQRDELREQVAIAASARDKSDAAEADKAVTAETAGELASVAAAEDAAGEAAAGHEAVDENEDAATDIKQPPSAHQPAQTREERTLEVIEHALRFEELMRQRLLSNVLPLLHSGTASDVEWAIEAVVFAQGYALQGARAASVLPLVFSKKEAVKKAALRAAQDVFLDCTSARGRCGTAEQVQTACRKLLDLAREASFGELTSLEEVMSEWHEEGLLPPTLIATLWEVVRGPRAQAADRSPALALLNMAGAKDAQLLRCERALLIEQTKAQAQALENGLAKLDLTFTRHLCIALRRSASAGSLEPKQAKAITGAMERLLTNAPPPAQAGAWYAVADHAIANLFAYGLKPEKMCTDVLHKMGERVSAGAPTGCPGALSRLLFGLGHVAIKMLVHLEDCEKKLRQGEQATAAGAETKKGEAGKEKHDPDDAAEDKKKASEAAADEERQLFETFGEQLLDPTALIGAWAPLVVAVCRNEGGHFGVELRGNAVLALCKFMCLSPSFCEAQLPLLFETMQNESEGAIRANIAVALGDLAGQHRTTNIVEPWMPHFYEQLSHRTQPDTRVRKTVLTVLTHLILGGTIRPKGAVELALRLVDEDAHLASLARLFFGEYKTMDTTNVYKMLPDVVSALSTDANLSPEAFREVIGFLFTFIPKEGKYIEQMADTLCHRFNGDDAPRFHRCIAFCVCELPHTAKSISKVLELKNTWRNKLGDDEALDCFKGLVARMRKSLTAQAKEQPELKPAVDKLEQSLKSGRKGGDDEAGDSDAENEPPTRHGSSRSEVTREALSDAPAQPGQ</sequence>
<evidence type="ECO:0000259" key="8">
    <source>
        <dbReference type="Pfam" id="PF12717"/>
    </source>
</evidence>
<dbReference type="Proteomes" id="UP000037460">
    <property type="component" value="Unassembled WGS sequence"/>
</dbReference>
<dbReference type="Gene3D" id="1.25.10.10">
    <property type="entry name" value="Leucine-rich Repeat Variant"/>
    <property type="match status" value="2"/>
</dbReference>
<keyword evidence="6" id="KW-0131">Cell cycle</keyword>
<name>A0A0M0JZ28_9EUKA</name>
<feature type="compositionally biased region" description="Acidic residues" evidence="7">
    <location>
        <begin position="1216"/>
        <end position="1225"/>
    </location>
</feature>
<dbReference type="PANTHER" id="PTHR14222:SF2">
    <property type="entry name" value="CONDENSIN COMPLEX SUBUNIT 1"/>
    <property type="match status" value="1"/>
</dbReference>
<dbReference type="GO" id="GO:0005634">
    <property type="term" value="C:nucleus"/>
    <property type="evidence" value="ECO:0007669"/>
    <property type="project" value="UniProtKB-SubCell"/>
</dbReference>
<comment type="subcellular location">
    <subcellularLocation>
        <location evidence="1">Nucleus</location>
    </subcellularLocation>
</comment>
<dbReference type="PANTHER" id="PTHR14222">
    <property type="entry name" value="CONDENSIN"/>
    <property type="match status" value="1"/>
</dbReference>
<evidence type="ECO:0000256" key="2">
    <source>
        <dbReference type="ARBA" id="ARBA00022618"/>
    </source>
</evidence>
<feature type="compositionally biased region" description="Basic and acidic residues" evidence="7">
    <location>
        <begin position="869"/>
        <end position="897"/>
    </location>
</feature>
<organism evidence="10 11">
    <name type="scientific">Chrysochromulina tobinii</name>
    <dbReference type="NCBI Taxonomy" id="1460289"/>
    <lineage>
        <taxon>Eukaryota</taxon>
        <taxon>Haptista</taxon>
        <taxon>Haptophyta</taxon>
        <taxon>Prymnesiophyceae</taxon>
        <taxon>Prymnesiales</taxon>
        <taxon>Chrysochromulinaceae</taxon>
        <taxon>Chrysochromulina</taxon>
    </lineage>
</organism>
<keyword evidence="4" id="KW-0226">DNA condensation</keyword>
<reference evidence="11" key="1">
    <citation type="journal article" date="2015" name="PLoS Genet.">
        <title>Genome Sequence and Transcriptome Analyses of Chrysochromulina tobin: Metabolic Tools for Enhanced Algal Fitness in the Prominent Order Prymnesiales (Haptophyceae).</title>
        <authorList>
            <person name="Hovde B.T."/>
            <person name="Deodato C.R."/>
            <person name="Hunsperger H.M."/>
            <person name="Ryken S.A."/>
            <person name="Yost W."/>
            <person name="Jha R.K."/>
            <person name="Patterson J."/>
            <person name="Monnat R.J. Jr."/>
            <person name="Barlow S.B."/>
            <person name="Starkenburg S.R."/>
            <person name="Cattolico R.A."/>
        </authorList>
    </citation>
    <scope>NUCLEOTIDE SEQUENCE</scope>
    <source>
        <strain evidence="11">CCMP291</strain>
    </source>
</reference>
<dbReference type="Pfam" id="PF12922">
    <property type="entry name" value="Cnd1_N"/>
    <property type="match status" value="1"/>
</dbReference>
<feature type="compositionally biased region" description="Basic and acidic residues" evidence="7">
    <location>
        <begin position="1192"/>
        <end position="1205"/>
    </location>
</feature>
<dbReference type="InterPro" id="IPR016024">
    <property type="entry name" value="ARM-type_fold"/>
</dbReference>
<feature type="domain" description="Condensin complex subunit 1 C-terminal" evidence="8">
    <location>
        <begin position="978"/>
        <end position="1142"/>
    </location>
</feature>
<dbReference type="GO" id="GO:0000779">
    <property type="term" value="C:condensed chromosome, centromeric region"/>
    <property type="evidence" value="ECO:0007669"/>
    <property type="project" value="TreeGrafter"/>
</dbReference>
<feature type="region of interest" description="Disordered" evidence="7">
    <location>
        <begin position="502"/>
        <end position="539"/>
    </location>
</feature>
<dbReference type="InterPro" id="IPR026971">
    <property type="entry name" value="CND1/NCAPD3"/>
</dbReference>
<evidence type="ECO:0000313" key="11">
    <source>
        <dbReference type="Proteomes" id="UP000037460"/>
    </source>
</evidence>
<evidence type="ECO:0000256" key="4">
    <source>
        <dbReference type="ARBA" id="ARBA00023067"/>
    </source>
</evidence>
<dbReference type="InterPro" id="IPR024324">
    <property type="entry name" value="Condensin_cplx_su1_N"/>
</dbReference>
<evidence type="ECO:0000256" key="3">
    <source>
        <dbReference type="ARBA" id="ARBA00022776"/>
    </source>
</evidence>
<dbReference type="OrthoDB" id="436262at2759"/>
<dbReference type="AlphaFoldDB" id="A0A0M0JZ28"/>
<dbReference type="GO" id="GO:0042393">
    <property type="term" value="F:histone binding"/>
    <property type="evidence" value="ECO:0007669"/>
    <property type="project" value="TreeGrafter"/>
</dbReference>
<dbReference type="Pfam" id="PF12717">
    <property type="entry name" value="Cnd1"/>
    <property type="match status" value="1"/>
</dbReference>
<keyword evidence="11" id="KW-1185">Reference proteome</keyword>
<feature type="region of interest" description="Disordered" evidence="7">
    <location>
        <begin position="1189"/>
        <end position="1252"/>
    </location>
</feature>
<protein>
    <submittedName>
        <fullName evidence="10">Condensin complex subunit 1</fullName>
    </submittedName>
</protein>
<dbReference type="GO" id="GO:0007076">
    <property type="term" value="P:mitotic chromosome condensation"/>
    <property type="evidence" value="ECO:0007669"/>
    <property type="project" value="InterPro"/>
</dbReference>
<keyword evidence="5" id="KW-0539">Nucleus</keyword>
<accession>A0A0M0JZ28</accession>
<keyword evidence="2" id="KW-0132">Cell division</keyword>
<evidence type="ECO:0000256" key="6">
    <source>
        <dbReference type="ARBA" id="ARBA00023306"/>
    </source>
</evidence>
<comment type="caution">
    <text evidence="10">The sequence shown here is derived from an EMBL/GenBank/DDBJ whole genome shotgun (WGS) entry which is preliminary data.</text>
</comment>
<feature type="non-terminal residue" evidence="10">
    <location>
        <position position="1252"/>
    </location>
</feature>
<dbReference type="GO" id="GO:0010032">
    <property type="term" value="P:meiotic chromosome condensation"/>
    <property type="evidence" value="ECO:0007669"/>
    <property type="project" value="TreeGrafter"/>
</dbReference>
<evidence type="ECO:0000256" key="5">
    <source>
        <dbReference type="ARBA" id="ARBA00023242"/>
    </source>
</evidence>
<evidence type="ECO:0000313" key="10">
    <source>
        <dbReference type="EMBL" id="KOO31820.1"/>
    </source>
</evidence>
<dbReference type="EMBL" id="JWZX01001925">
    <property type="protein sequence ID" value="KOO31820.1"/>
    <property type="molecule type" value="Genomic_DNA"/>
</dbReference>
<feature type="domain" description="Condensin complex subunit 1 N-terminal" evidence="9">
    <location>
        <begin position="104"/>
        <end position="217"/>
    </location>
</feature>
<proteinExistence type="predicted"/>
<keyword evidence="3" id="KW-0498">Mitosis</keyword>
<dbReference type="SUPFAM" id="SSF48371">
    <property type="entry name" value="ARM repeat"/>
    <property type="match status" value="1"/>
</dbReference>
<dbReference type="GO" id="GO:0000796">
    <property type="term" value="C:condensin complex"/>
    <property type="evidence" value="ECO:0007669"/>
    <property type="project" value="TreeGrafter"/>
</dbReference>
<evidence type="ECO:0000259" key="9">
    <source>
        <dbReference type="Pfam" id="PF12922"/>
    </source>
</evidence>
<dbReference type="GO" id="GO:0051301">
    <property type="term" value="P:cell division"/>
    <property type="evidence" value="ECO:0007669"/>
    <property type="project" value="UniProtKB-KW"/>
</dbReference>
<feature type="region of interest" description="Disordered" evidence="7">
    <location>
        <begin position="861"/>
        <end position="897"/>
    </location>
</feature>